<dbReference type="EMBL" id="MPNX01000052">
    <property type="protein sequence ID" value="OOY33763.1"/>
    <property type="molecule type" value="Genomic_DNA"/>
</dbReference>
<proteinExistence type="predicted"/>
<dbReference type="AlphaFoldDB" id="A0A1T2CG03"/>
<dbReference type="Proteomes" id="UP000190962">
    <property type="component" value="Unassembled WGS sequence"/>
</dbReference>
<reference evidence="1 2" key="1">
    <citation type="submission" date="2016-11" db="EMBL/GenBank/DDBJ databases">
        <title>Mixed transmission modes and dynamic genome evolution in an obligate animal-bacterial symbiosis.</title>
        <authorList>
            <person name="Russell S.L."/>
            <person name="Corbett-Detig R.B."/>
            <person name="Cavanaugh C.M."/>
        </authorList>
    </citation>
    <scope>NUCLEOTIDE SEQUENCE [LARGE SCALE GENOMIC DNA]</scope>
    <source>
        <strain evidence="1">MA-KB16</strain>
    </source>
</reference>
<name>A0A1T2CG03_SOVGS</name>
<organism evidence="1 2">
    <name type="scientific">Solemya velum gill symbiont</name>
    <dbReference type="NCBI Taxonomy" id="2340"/>
    <lineage>
        <taxon>Bacteria</taxon>
        <taxon>Pseudomonadati</taxon>
        <taxon>Pseudomonadota</taxon>
        <taxon>Gammaproteobacteria</taxon>
        <taxon>sulfur-oxidizing symbionts</taxon>
    </lineage>
</organism>
<comment type="caution">
    <text evidence="1">The sequence shown here is derived from an EMBL/GenBank/DDBJ whole genome shotgun (WGS) entry which is preliminary data.</text>
</comment>
<gene>
    <name evidence="1" type="ORF">BOV88_13555</name>
</gene>
<sequence>MCNYNDETILDIGRFVNGWATILGISLTLRQWLTLKQLTPEIDRVIGKVWTYWKTLRKL</sequence>
<protein>
    <submittedName>
        <fullName evidence="1">Uncharacterized protein</fullName>
    </submittedName>
</protein>
<evidence type="ECO:0000313" key="2">
    <source>
        <dbReference type="Proteomes" id="UP000190962"/>
    </source>
</evidence>
<accession>A0A1T2CG03</accession>
<evidence type="ECO:0000313" key="1">
    <source>
        <dbReference type="EMBL" id="OOY33763.1"/>
    </source>
</evidence>